<gene>
    <name evidence="2" type="ORF">RM780_10830</name>
</gene>
<evidence type="ECO:0000313" key="3">
    <source>
        <dbReference type="Proteomes" id="UP001183388"/>
    </source>
</evidence>
<feature type="compositionally biased region" description="Basic and acidic residues" evidence="1">
    <location>
        <begin position="46"/>
        <end position="55"/>
    </location>
</feature>
<organism evidence="2 3">
    <name type="scientific">Streptomyces boetiae</name>
    <dbReference type="NCBI Taxonomy" id="3075541"/>
    <lineage>
        <taxon>Bacteria</taxon>
        <taxon>Bacillati</taxon>
        <taxon>Actinomycetota</taxon>
        <taxon>Actinomycetes</taxon>
        <taxon>Kitasatosporales</taxon>
        <taxon>Streptomycetaceae</taxon>
        <taxon>Streptomyces</taxon>
    </lineage>
</organism>
<dbReference type="RefSeq" id="WP_311630405.1">
    <property type="nucleotide sequence ID" value="NZ_JAVREN010000012.1"/>
</dbReference>
<proteinExistence type="predicted"/>
<evidence type="ECO:0000313" key="2">
    <source>
        <dbReference type="EMBL" id="MDT0307456.1"/>
    </source>
</evidence>
<protein>
    <recommendedName>
        <fullName evidence="4">PknH-like extracellular domain-containing protein</fullName>
    </recommendedName>
</protein>
<sequence length="238" mass="24408">MAVTGVAALSLVLVPGQPAAADSLSEAQLREALLDAVDFPEGWAADSERSARERGFGVPEPTEPDCSGLFGSPPEDGGDEGTAWAGFARTRSGPFVTTVATAHADAAAARSAVESAREALDGACATIHTREGAGERGVTVAYDAAALELKQAASFGEEAVAVRFQRRLDGEVATTPVVADLVIARVGAQTVRIAQAGRDDGSTGEVTEIAERAVEKLRQVAEGRTPAPSPDQPGTTDL</sequence>
<name>A0ABU2L7B3_9ACTN</name>
<evidence type="ECO:0000256" key="1">
    <source>
        <dbReference type="SAM" id="MobiDB-lite"/>
    </source>
</evidence>
<comment type="caution">
    <text evidence="2">The sequence shown here is derived from an EMBL/GenBank/DDBJ whole genome shotgun (WGS) entry which is preliminary data.</text>
</comment>
<evidence type="ECO:0008006" key="4">
    <source>
        <dbReference type="Google" id="ProtNLM"/>
    </source>
</evidence>
<dbReference type="EMBL" id="JAVREN010000012">
    <property type="protein sequence ID" value="MDT0307456.1"/>
    <property type="molecule type" value="Genomic_DNA"/>
</dbReference>
<reference evidence="3" key="1">
    <citation type="submission" date="2023-07" db="EMBL/GenBank/DDBJ databases">
        <title>30 novel species of actinomycetes from the DSMZ collection.</title>
        <authorList>
            <person name="Nouioui I."/>
        </authorList>
    </citation>
    <scope>NUCLEOTIDE SEQUENCE [LARGE SCALE GENOMIC DNA]</scope>
    <source>
        <strain evidence="3">DSM 44917</strain>
    </source>
</reference>
<keyword evidence="3" id="KW-1185">Reference proteome</keyword>
<feature type="region of interest" description="Disordered" evidence="1">
    <location>
        <begin position="44"/>
        <end position="65"/>
    </location>
</feature>
<dbReference type="Proteomes" id="UP001183388">
    <property type="component" value="Unassembled WGS sequence"/>
</dbReference>
<feature type="region of interest" description="Disordered" evidence="1">
    <location>
        <begin position="218"/>
        <end position="238"/>
    </location>
</feature>
<accession>A0ABU2L7B3</accession>